<comment type="caution">
    <text evidence="1">The sequence shown here is derived from an EMBL/GenBank/DDBJ whole genome shotgun (WGS) entry which is preliminary data.</text>
</comment>
<sequence>MSEEASAIAREAKTLQQGLKELLKSRDPSDREVEFQRRNLQKQYLSLLLTHPYAKESKDAETHLWMLTSYALISIYKQRIANLERALREPGPPKQQARAQRHGPVEYRKLLQRFKQFLANEERFWIQLVVRFQRQFLLSEAKPALAALGILASPEHTQGEPATSETDGGNADVDRQSHFQFPTESHSSDTPPTQAQHAGQLSTLSKALVCLGDLARYREQYNESGGRARADEGGRRGGRNRRQPLPEVAKAKTYDKARACYERARDLVPNEGNASHQLAILASYQKDTFESLVHYYKALCVRIAYDPAGENMASVLTKFLDVRRRKKGKGKGATDAARGNGAQAQSRTTLFKENVVLLHSMWRLTADEMDSLAPQHDAYILKEFRALVSERFLSIDAITKVLILAQGALWTHRMVRAPTAPSKRASIPAEPPVYSPDSIMESRIAGHLLALHRVLLEIGLAEMDEVGKVVEEDLAMRITATFRRTLPALRMAGKWVRANIDYVDRCAPQSQTSGISRSNIDRTAFVPGVPGFWEAYRSFGVRLASSFPPNRLPKLRQSLEEDIEVSGYLPLASEESTHLVSGVAAKTSEKSASLDVPLEQVHPNVEQLMRIWDIWHDAQLLAETKRTPMELFVPESQRTESLPLAVSGAVGGAPIIEAVPNPWPESSRWASSNRVTAIEEDARTEITKTDDDPVGDAFRQVLSVSSEEEEQDEIVWDPSVLQSYLTSEGTPCRV</sequence>
<reference evidence="1" key="1">
    <citation type="submission" date="2021-03" db="EMBL/GenBank/DDBJ databases">
        <authorList>
            <consortium name="DOE Joint Genome Institute"/>
            <person name="Ahrendt S."/>
            <person name="Looney B.P."/>
            <person name="Miyauchi S."/>
            <person name="Morin E."/>
            <person name="Drula E."/>
            <person name="Courty P.E."/>
            <person name="Chicoki N."/>
            <person name="Fauchery L."/>
            <person name="Kohler A."/>
            <person name="Kuo A."/>
            <person name="Labutti K."/>
            <person name="Pangilinan J."/>
            <person name="Lipzen A."/>
            <person name="Riley R."/>
            <person name="Andreopoulos W."/>
            <person name="He G."/>
            <person name="Johnson J."/>
            <person name="Barry K.W."/>
            <person name="Grigoriev I.V."/>
            <person name="Nagy L."/>
            <person name="Hibbett D."/>
            <person name="Henrissat B."/>
            <person name="Matheny P.B."/>
            <person name="Labbe J."/>
            <person name="Martin F."/>
        </authorList>
    </citation>
    <scope>NUCLEOTIDE SEQUENCE</scope>
    <source>
        <strain evidence="1">HHB10654</strain>
    </source>
</reference>
<name>A0ACB8SQ31_9AGAM</name>
<reference evidence="1" key="2">
    <citation type="journal article" date="2022" name="New Phytol.">
        <title>Evolutionary transition to the ectomycorrhizal habit in the genomes of a hyperdiverse lineage of mushroom-forming fungi.</title>
        <authorList>
            <person name="Looney B."/>
            <person name="Miyauchi S."/>
            <person name="Morin E."/>
            <person name="Drula E."/>
            <person name="Courty P.E."/>
            <person name="Kohler A."/>
            <person name="Kuo A."/>
            <person name="LaButti K."/>
            <person name="Pangilinan J."/>
            <person name="Lipzen A."/>
            <person name="Riley R."/>
            <person name="Andreopoulos W."/>
            <person name="He G."/>
            <person name="Johnson J."/>
            <person name="Nolan M."/>
            <person name="Tritt A."/>
            <person name="Barry K.W."/>
            <person name="Grigoriev I.V."/>
            <person name="Nagy L.G."/>
            <person name="Hibbett D."/>
            <person name="Henrissat B."/>
            <person name="Matheny P.B."/>
            <person name="Labbe J."/>
            <person name="Martin F.M."/>
        </authorList>
    </citation>
    <scope>NUCLEOTIDE SEQUENCE</scope>
    <source>
        <strain evidence="1">HHB10654</strain>
    </source>
</reference>
<evidence type="ECO:0000313" key="1">
    <source>
        <dbReference type="EMBL" id="KAI0058322.1"/>
    </source>
</evidence>
<keyword evidence="2" id="KW-1185">Reference proteome</keyword>
<proteinExistence type="predicted"/>
<evidence type="ECO:0000313" key="2">
    <source>
        <dbReference type="Proteomes" id="UP000814140"/>
    </source>
</evidence>
<dbReference type="EMBL" id="MU277236">
    <property type="protein sequence ID" value="KAI0058322.1"/>
    <property type="molecule type" value="Genomic_DNA"/>
</dbReference>
<gene>
    <name evidence="1" type="ORF">BV25DRAFT_1282663</name>
</gene>
<organism evidence="1 2">
    <name type="scientific">Artomyces pyxidatus</name>
    <dbReference type="NCBI Taxonomy" id="48021"/>
    <lineage>
        <taxon>Eukaryota</taxon>
        <taxon>Fungi</taxon>
        <taxon>Dikarya</taxon>
        <taxon>Basidiomycota</taxon>
        <taxon>Agaricomycotina</taxon>
        <taxon>Agaricomycetes</taxon>
        <taxon>Russulales</taxon>
        <taxon>Auriscalpiaceae</taxon>
        <taxon>Artomyces</taxon>
    </lineage>
</organism>
<protein>
    <submittedName>
        <fullName evidence="1">Uncharacterized protein</fullName>
    </submittedName>
</protein>
<accession>A0ACB8SQ31</accession>
<dbReference type="Proteomes" id="UP000814140">
    <property type="component" value="Unassembled WGS sequence"/>
</dbReference>